<gene>
    <name evidence="2" type="ORF">KK137_12010</name>
</gene>
<accession>A0ABS5W9G7</accession>
<organism evidence="2 3">
    <name type="scientific">Croceibacterium selenioxidans</name>
    <dbReference type="NCBI Taxonomy" id="2838833"/>
    <lineage>
        <taxon>Bacteria</taxon>
        <taxon>Pseudomonadati</taxon>
        <taxon>Pseudomonadota</taxon>
        <taxon>Alphaproteobacteria</taxon>
        <taxon>Sphingomonadales</taxon>
        <taxon>Erythrobacteraceae</taxon>
        <taxon>Croceibacterium</taxon>
    </lineage>
</organism>
<dbReference type="InterPro" id="IPR002321">
    <property type="entry name" value="Cyt_c_II"/>
</dbReference>
<keyword evidence="3" id="KW-1185">Reference proteome</keyword>
<keyword evidence="1" id="KW-0732">Signal</keyword>
<dbReference type="PROSITE" id="PS51009">
    <property type="entry name" value="CYTCII"/>
    <property type="match status" value="1"/>
</dbReference>
<feature type="chain" id="PRO_5046034992" evidence="1">
    <location>
        <begin position="25"/>
        <end position="173"/>
    </location>
</feature>
<evidence type="ECO:0000313" key="3">
    <source>
        <dbReference type="Proteomes" id="UP000811255"/>
    </source>
</evidence>
<dbReference type="SUPFAM" id="SSF47175">
    <property type="entry name" value="Cytochromes"/>
    <property type="match status" value="1"/>
</dbReference>
<protein>
    <submittedName>
        <fullName evidence="2">Cytochrome c</fullName>
    </submittedName>
</protein>
<feature type="signal peptide" evidence="1">
    <location>
        <begin position="1"/>
        <end position="24"/>
    </location>
</feature>
<dbReference type="EMBL" id="JAHFVK010000002">
    <property type="protein sequence ID" value="MBT2135054.1"/>
    <property type="molecule type" value="Genomic_DNA"/>
</dbReference>
<evidence type="ECO:0000313" key="2">
    <source>
        <dbReference type="EMBL" id="MBT2135054.1"/>
    </source>
</evidence>
<evidence type="ECO:0000256" key="1">
    <source>
        <dbReference type="SAM" id="SignalP"/>
    </source>
</evidence>
<dbReference type="RefSeq" id="WP_214536643.1">
    <property type="nucleotide sequence ID" value="NZ_JAHFVK010000002.1"/>
</dbReference>
<comment type="caution">
    <text evidence="2">The sequence shown here is derived from an EMBL/GenBank/DDBJ whole genome shotgun (WGS) entry which is preliminary data.</text>
</comment>
<reference evidence="2 3" key="1">
    <citation type="submission" date="2021-05" db="EMBL/GenBank/DDBJ databases">
        <title>Croceibacterium sp. LX-88 genome sequence.</title>
        <authorList>
            <person name="Luo X."/>
        </authorList>
    </citation>
    <scope>NUCLEOTIDE SEQUENCE [LARGE SCALE GENOMIC DNA]</scope>
    <source>
        <strain evidence="2 3">LX-88</strain>
    </source>
</reference>
<sequence>MAMIRLPTLVASAALAFVAATALAQDPTITNVRIAMTQNVNPSMLAIWEITNNAMDENGGLDAAQMDEAKFDNLAYSAGRLAEAGRTMATWQSPVAAGPNNRTVSEDQVSMDHVQHQLDADPAGFRAKAVAFAEHSEKLVAAAKARDVAATGTLVSEMDAVCEACHAQYWYGE</sequence>
<dbReference type="InterPro" id="IPR010980">
    <property type="entry name" value="Cyt_c/b562"/>
</dbReference>
<proteinExistence type="predicted"/>
<name>A0ABS5W9G7_9SPHN</name>
<dbReference type="Gene3D" id="1.20.120.10">
    <property type="entry name" value="Cytochrome c/b562"/>
    <property type="match status" value="1"/>
</dbReference>
<dbReference type="Proteomes" id="UP000811255">
    <property type="component" value="Unassembled WGS sequence"/>
</dbReference>
<dbReference type="Pfam" id="PF01322">
    <property type="entry name" value="Cytochrom_C_2"/>
    <property type="match status" value="1"/>
</dbReference>